<reference evidence="1" key="1">
    <citation type="submission" date="2017-02" db="EMBL/GenBank/DDBJ databases">
        <title>Delving into the versatile metabolic prowess of the omnipresent phylum Bacteroidetes.</title>
        <authorList>
            <person name="Nobu M.K."/>
            <person name="Mei R."/>
            <person name="Narihiro T."/>
            <person name="Kuroda K."/>
            <person name="Liu W.-T."/>
        </authorList>
    </citation>
    <scope>NUCLEOTIDE SEQUENCE</scope>
    <source>
        <strain evidence="1">ADurb.Bin417</strain>
    </source>
</reference>
<evidence type="ECO:0000313" key="1">
    <source>
        <dbReference type="EMBL" id="OPZ89022.1"/>
    </source>
</evidence>
<dbReference type="Gene3D" id="2.60.40.1190">
    <property type="match status" value="1"/>
</dbReference>
<dbReference type="AlphaFoldDB" id="A0A1V5M757"/>
<accession>A0A1V5M757</accession>
<name>A0A1V5M757_UNCT6</name>
<dbReference type="Proteomes" id="UP000485484">
    <property type="component" value="Unassembled WGS sequence"/>
</dbReference>
<sequence>MRGPESYRLRLPSELKAGLHIHGMLGNEFPDPDSMLLDQYPVYLRSNLEPAAFARLVGQIKVERIASPGPETNRKSCLVELESSAGAFERLKENSIRLGAAAGERATPEVFRSGYGNHFLKAGVSDLYALVKITRADQTLVVRARVEDDVNQPLRDREPGLKSSGDHLRLAFQGSDGRVRFLLIAPTPQGGLIRLLDGGAGRSLPGTARWTGNTWEAEVRVPMKDLGLPETLEAPVLFDANVIDSDSSAEMVDGELAWSGAAFETGETKGFGWLRFQK</sequence>
<dbReference type="EMBL" id="MWAK01000422">
    <property type="protein sequence ID" value="OPZ89022.1"/>
    <property type="molecule type" value="Genomic_DNA"/>
</dbReference>
<comment type="caution">
    <text evidence="1">The sequence shown here is derived from an EMBL/GenBank/DDBJ whole genome shotgun (WGS) entry which is preliminary data.</text>
</comment>
<gene>
    <name evidence="1" type="ORF">BWY73_01581</name>
</gene>
<proteinExistence type="predicted"/>
<organism evidence="1">
    <name type="scientific">candidate division TA06 bacterium ADurb.Bin417</name>
    <dbReference type="NCBI Taxonomy" id="1852828"/>
    <lineage>
        <taxon>Bacteria</taxon>
        <taxon>Bacteria division TA06</taxon>
    </lineage>
</organism>
<protein>
    <submittedName>
        <fullName evidence="1">Uncharacterized protein</fullName>
    </submittedName>
</protein>